<protein>
    <submittedName>
        <fullName evidence="3">Uncharacterized protein</fullName>
    </submittedName>
</protein>
<name>A0A8I1A8C1_THEIN</name>
<feature type="transmembrane region" description="Helical" evidence="2">
    <location>
        <begin position="6"/>
        <end position="22"/>
    </location>
</feature>
<proteinExistence type="predicted"/>
<dbReference type="AlphaFoldDB" id="A0A8I1A8C1"/>
<evidence type="ECO:0000256" key="1">
    <source>
        <dbReference type="SAM" id="MobiDB-lite"/>
    </source>
</evidence>
<keyword evidence="4" id="KW-1185">Reference proteome</keyword>
<dbReference type="RefSeq" id="WP_181732941.1">
    <property type="nucleotide sequence ID" value="NZ_JACEIR010000014.1"/>
</dbReference>
<dbReference type="EMBL" id="JAECVW010000012">
    <property type="protein sequence ID" value="MBH8596288.1"/>
    <property type="molecule type" value="Genomic_DNA"/>
</dbReference>
<gene>
    <name evidence="3" type="ORF">I8U20_13345</name>
</gene>
<evidence type="ECO:0000313" key="3">
    <source>
        <dbReference type="EMBL" id="MBH8596288.1"/>
    </source>
</evidence>
<keyword evidence="2" id="KW-0472">Membrane</keyword>
<keyword evidence="2" id="KW-1133">Transmembrane helix</keyword>
<dbReference type="Proteomes" id="UP000633619">
    <property type="component" value="Unassembled WGS sequence"/>
</dbReference>
<organism evidence="3 4">
    <name type="scientific">Thermoactinomyces intermedius</name>
    <dbReference type="NCBI Taxonomy" id="2024"/>
    <lineage>
        <taxon>Bacteria</taxon>
        <taxon>Bacillati</taxon>
        <taxon>Bacillota</taxon>
        <taxon>Bacilli</taxon>
        <taxon>Bacillales</taxon>
        <taxon>Thermoactinomycetaceae</taxon>
        <taxon>Thermoactinomyces</taxon>
    </lineage>
</organism>
<comment type="caution">
    <text evidence="3">The sequence shown here is derived from an EMBL/GenBank/DDBJ whole genome shotgun (WGS) entry which is preliminary data.</text>
</comment>
<feature type="compositionally biased region" description="Basic and acidic residues" evidence="1">
    <location>
        <begin position="89"/>
        <end position="125"/>
    </location>
</feature>
<keyword evidence="2" id="KW-0812">Transmembrane</keyword>
<reference evidence="3 4" key="1">
    <citation type="submission" date="2020-12" db="EMBL/GenBank/DDBJ databases">
        <title>WGS of Thermoactinomyces spp.</title>
        <authorList>
            <person name="Cheng K."/>
        </authorList>
    </citation>
    <scope>NUCLEOTIDE SEQUENCE [LARGE SCALE GENOMIC DNA]</scope>
    <source>
        <strain evidence="4">CICC 10671\DSM 43846</strain>
    </source>
</reference>
<evidence type="ECO:0000313" key="4">
    <source>
        <dbReference type="Proteomes" id="UP000633619"/>
    </source>
</evidence>
<sequence length="125" mass="14370">MTYLILFYGALVVLGGIVLYAINSRAGKNMEEEEQAGAAEVPSQEEAPENHEAPAKKVTRKVTDSTGYTMTDDEYREALRRSLKQQTEVTKEEPARDPDRYSDREYREVLRSMHKQLNQDKESDR</sequence>
<evidence type="ECO:0000256" key="2">
    <source>
        <dbReference type="SAM" id="Phobius"/>
    </source>
</evidence>
<accession>A0A8I1A8C1</accession>
<feature type="region of interest" description="Disordered" evidence="1">
    <location>
        <begin position="28"/>
        <end position="125"/>
    </location>
</feature>